<sequence>LVKGEVNDQLPLELAMTEHGQFLMKASQALKLMHDAKNLHCL</sequence>
<proteinExistence type="predicted"/>
<accession>A0A0R3Q3V9</accession>
<protein>
    <submittedName>
        <fullName evidence="1">Transcriptional regulator</fullName>
    </submittedName>
</protein>
<name>A0A0R3Q3V9_9BILA</name>
<dbReference type="AlphaFoldDB" id="A0A0R3Q3V9"/>
<organism evidence="1">
    <name type="scientific">Brugia timori</name>
    <dbReference type="NCBI Taxonomy" id="42155"/>
    <lineage>
        <taxon>Eukaryota</taxon>
        <taxon>Metazoa</taxon>
        <taxon>Ecdysozoa</taxon>
        <taxon>Nematoda</taxon>
        <taxon>Chromadorea</taxon>
        <taxon>Rhabditida</taxon>
        <taxon>Spirurina</taxon>
        <taxon>Spiruromorpha</taxon>
        <taxon>Filarioidea</taxon>
        <taxon>Onchocercidae</taxon>
        <taxon>Brugia</taxon>
    </lineage>
</organism>
<evidence type="ECO:0000313" key="1">
    <source>
        <dbReference type="WBParaSite" id="BTMF_0000097701-mRNA-1"/>
    </source>
</evidence>
<dbReference type="WBParaSite" id="BTMF_0000097701-mRNA-1">
    <property type="protein sequence ID" value="BTMF_0000097701-mRNA-1"/>
    <property type="gene ID" value="BTMF_0000097701"/>
</dbReference>
<reference evidence="1" key="1">
    <citation type="submission" date="2017-02" db="UniProtKB">
        <authorList>
            <consortium name="WormBaseParasite"/>
        </authorList>
    </citation>
    <scope>IDENTIFICATION</scope>
</reference>